<dbReference type="EMBL" id="JBHSIU010000110">
    <property type="protein sequence ID" value="MFC5006955.1"/>
    <property type="molecule type" value="Genomic_DNA"/>
</dbReference>
<dbReference type="Proteomes" id="UP001595912">
    <property type="component" value="Unassembled WGS sequence"/>
</dbReference>
<gene>
    <name evidence="1" type="ORF">ACFPIJ_55240</name>
</gene>
<accession>A0ABV9WH61</accession>
<reference evidence="2" key="1">
    <citation type="journal article" date="2019" name="Int. J. Syst. Evol. Microbiol.">
        <title>The Global Catalogue of Microorganisms (GCM) 10K type strain sequencing project: providing services to taxonomists for standard genome sequencing and annotation.</title>
        <authorList>
            <consortium name="The Broad Institute Genomics Platform"/>
            <consortium name="The Broad Institute Genome Sequencing Center for Infectious Disease"/>
            <person name="Wu L."/>
            <person name="Ma J."/>
        </authorList>
    </citation>
    <scope>NUCLEOTIDE SEQUENCE [LARGE SCALE GENOMIC DNA]</scope>
    <source>
        <strain evidence="2">CGMCC 4.7152</strain>
    </source>
</reference>
<keyword evidence="2" id="KW-1185">Reference proteome</keyword>
<name>A0ABV9WH61_9ACTN</name>
<evidence type="ECO:0000313" key="1">
    <source>
        <dbReference type="EMBL" id="MFC5006955.1"/>
    </source>
</evidence>
<evidence type="ECO:0000313" key="2">
    <source>
        <dbReference type="Proteomes" id="UP001595912"/>
    </source>
</evidence>
<proteinExistence type="predicted"/>
<comment type="caution">
    <text evidence="1">The sequence shown here is derived from an EMBL/GenBank/DDBJ whole genome shotgun (WGS) entry which is preliminary data.</text>
</comment>
<organism evidence="1 2">
    <name type="scientific">Dactylosporangium cerinum</name>
    <dbReference type="NCBI Taxonomy" id="1434730"/>
    <lineage>
        <taxon>Bacteria</taxon>
        <taxon>Bacillati</taxon>
        <taxon>Actinomycetota</taxon>
        <taxon>Actinomycetes</taxon>
        <taxon>Micromonosporales</taxon>
        <taxon>Micromonosporaceae</taxon>
        <taxon>Dactylosporangium</taxon>
    </lineage>
</organism>
<sequence>MEIDRLADELPFPLSEWVLVHYDDQPVEDATLFHLSTKSGILIEIDDEEHRDLTRRLIASGMPVIHEILRD</sequence>
<protein>
    <submittedName>
        <fullName evidence="1">Uncharacterized protein</fullName>
    </submittedName>
</protein>
<dbReference type="RefSeq" id="WP_380127605.1">
    <property type="nucleotide sequence ID" value="NZ_JBHSIU010000110.1"/>
</dbReference>